<dbReference type="Pfam" id="PF01261">
    <property type="entry name" value="AP_endonuc_2"/>
    <property type="match status" value="1"/>
</dbReference>
<dbReference type="NCBIfam" id="NF009688">
    <property type="entry name" value="PRK13209.1"/>
    <property type="match status" value="1"/>
</dbReference>
<dbReference type="GO" id="GO:0019852">
    <property type="term" value="P:L-ascorbic acid metabolic process"/>
    <property type="evidence" value="ECO:0007669"/>
    <property type="project" value="TreeGrafter"/>
</dbReference>
<dbReference type="EMBL" id="FODY01000003">
    <property type="protein sequence ID" value="SEO63072.1"/>
    <property type="molecule type" value="Genomic_DNA"/>
</dbReference>
<keyword evidence="5" id="KW-1185">Reference proteome</keyword>
<accession>A0A1H8R9M5</accession>
<protein>
    <recommendedName>
        <fullName evidence="2">L-ribulose-5-phosphate 3-epimerase</fullName>
    </recommendedName>
</protein>
<dbReference type="Proteomes" id="UP000198847">
    <property type="component" value="Unassembled WGS sequence"/>
</dbReference>
<proteinExistence type="predicted"/>
<keyword evidence="1" id="KW-0413">Isomerase</keyword>
<evidence type="ECO:0000313" key="4">
    <source>
        <dbReference type="EMBL" id="SEO63072.1"/>
    </source>
</evidence>
<dbReference type="PANTHER" id="PTHR43489">
    <property type="entry name" value="ISOMERASE"/>
    <property type="match status" value="1"/>
</dbReference>
<gene>
    <name evidence="4" type="ORF">SAMN04490178_103211</name>
</gene>
<sequence>MNIVKSTPLGIYEKALPGLPDWLGTFRLIAECGYEFLELSVDESEERIERLYWDRQQKKAFLDASVATETPVLSMCLSAHRKYPLGSDSAAVRQKGLDLLARAIQFSVDTGIRVIQLAGYDVYYEAGNEKTRQLYEDSMNQALAWAGKANVTLAIENMDHPFLNSVTKIMQYVERYQSPMLQVYPDIGNLTAWNLNVREELKQGTSHIVGIHVKDTVEQVFRRIDFGQGTVNFSQAFKALHDMSYQGPFVIEMWSDHAADSKEKIIRAREWVQARLKQAGYTVAERRN</sequence>
<reference evidence="4 5" key="1">
    <citation type="submission" date="2016-10" db="EMBL/GenBank/DDBJ databases">
        <authorList>
            <person name="de Groot N.N."/>
        </authorList>
    </citation>
    <scope>NUCLEOTIDE SEQUENCE [LARGE SCALE GENOMIC DNA]</scope>
    <source>
        <strain evidence="4 5">DSM 13305</strain>
    </source>
</reference>
<organism evidence="4 5">
    <name type="scientific">Propionispora vibrioides</name>
    <dbReference type="NCBI Taxonomy" id="112903"/>
    <lineage>
        <taxon>Bacteria</taxon>
        <taxon>Bacillati</taxon>
        <taxon>Bacillota</taxon>
        <taxon>Negativicutes</taxon>
        <taxon>Selenomonadales</taxon>
        <taxon>Sporomusaceae</taxon>
        <taxon>Propionispora</taxon>
    </lineage>
</organism>
<dbReference type="NCBIfam" id="NF009689">
    <property type="entry name" value="PRK13210.1"/>
    <property type="match status" value="1"/>
</dbReference>
<evidence type="ECO:0000256" key="2">
    <source>
        <dbReference type="NCBIfam" id="TIGR00542"/>
    </source>
</evidence>
<dbReference type="SUPFAM" id="SSF51658">
    <property type="entry name" value="Xylose isomerase-like"/>
    <property type="match status" value="1"/>
</dbReference>
<dbReference type="InterPro" id="IPR013022">
    <property type="entry name" value="Xyl_isomerase-like_TIM-brl"/>
</dbReference>
<evidence type="ECO:0000256" key="1">
    <source>
        <dbReference type="ARBA" id="ARBA00023235"/>
    </source>
</evidence>
<name>A0A1H8R9M5_9FIRM</name>
<dbReference type="Gene3D" id="3.20.20.150">
    <property type="entry name" value="Divalent-metal-dependent TIM barrel enzymes"/>
    <property type="match status" value="1"/>
</dbReference>
<dbReference type="GO" id="GO:0034015">
    <property type="term" value="F:L-ribulose-5-phosphate 3-epimerase activity"/>
    <property type="evidence" value="ECO:0007669"/>
    <property type="project" value="TreeGrafter"/>
</dbReference>
<dbReference type="InterPro" id="IPR050417">
    <property type="entry name" value="Sugar_Epim/Isomerase"/>
</dbReference>
<dbReference type="OrthoDB" id="3185623at2"/>
<feature type="domain" description="Xylose isomerase-like TIM barrel" evidence="3">
    <location>
        <begin position="26"/>
        <end position="273"/>
    </location>
</feature>
<evidence type="ECO:0000259" key="3">
    <source>
        <dbReference type="Pfam" id="PF01261"/>
    </source>
</evidence>
<dbReference type="STRING" id="112903.SAMN04490178_103211"/>
<dbReference type="RefSeq" id="WP_091744179.1">
    <property type="nucleotide sequence ID" value="NZ_FODY01000003.1"/>
</dbReference>
<dbReference type="GO" id="GO:0016861">
    <property type="term" value="F:intramolecular oxidoreductase activity, interconverting aldoses and ketoses"/>
    <property type="evidence" value="ECO:0007669"/>
    <property type="project" value="InterPro"/>
</dbReference>
<dbReference type="NCBIfam" id="TIGR00542">
    <property type="entry name" value="hxl6Piso_put"/>
    <property type="match status" value="1"/>
</dbReference>
<dbReference type="PANTHER" id="PTHR43489:SF8">
    <property type="entry name" value="L-RIBULOSE-5-PHOSPHATE 3-EPIMERASE ULAE"/>
    <property type="match status" value="1"/>
</dbReference>
<dbReference type="AlphaFoldDB" id="A0A1H8R9M5"/>
<evidence type="ECO:0000313" key="5">
    <source>
        <dbReference type="Proteomes" id="UP000198847"/>
    </source>
</evidence>
<dbReference type="InterPro" id="IPR004560">
    <property type="entry name" value="L-Ru-5P_3-Epase"/>
</dbReference>
<dbReference type="InterPro" id="IPR036237">
    <property type="entry name" value="Xyl_isomerase-like_sf"/>
</dbReference>